<evidence type="ECO:0000313" key="2">
    <source>
        <dbReference type="Proteomes" id="UP000014254"/>
    </source>
</evidence>
<dbReference type="EMBL" id="KE123959">
    <property type="protein sequence ID" value="EPB87967.1"/>
    <property type="molecule type" value="Genomic_DNA"/>
</dbReference>
<name>S2JHH7_MUCC1</name>
<evidence type="ECO:0000313" key="1">
    <source>
        <dbReference type="EMBL" id="EPB87967.1"/>
    </source>
</evidence>
<reference evidence="2" key="1">
    <citation type="submission" date="2013-05" db="EMBL/GenBank/DDBJ databases">
        <title>The Genome sequence of Mucor circinelloides f. circinelloides 1006PhL.</title>
        <authorList>
            <consortium name="The Broad Institute Genomics Platform"/>
            <person name="Cuomo C."/>
            <person name="Earl A."/>
            <person name="Findley K."/>
            <person name="Lee S.C."/>
            <person name="Walker B."/>
            <person name="Young S."/>
            <person name="Zeng Q."/>
            <person name="Gargeya S."/>
            <person name="Fitzgerald M."/>
            <person name="Haas B."/>
            <person name="Abouelleil A."/>
            <person name="Allen A.W."/>
            <person name="Alvarado L."/>
            <person name="Arachchi H.M."/>
            <person name="Berlin A.M."/>
            <person name="Chapman S.B."/>
            <person name="Gainer-Dewar J."/>
            <person name="Goldberg J."/>
            <person name="Griggs A."/>
            <person name="Gujja S."/>
            <person name="Hansen M."/>
            <person name="Howarth C."/>
            <person name="Imamovic A."/>
            <person name="Ireland A."/>
            <person name="Larimer J."/>
            <person name="McCowan C."/>
            <person name="Murphy C."/>
            <person name="Pearson M."/>
            <person name="Poon T.W."/>
            <person name="Priest M."/>
            <person name="Roberts A."/>
            <person name="Saif S."/>
            <person name="Shea T."/>
            <person name="Sisk P."/>
            <person name="Sykes S."/>
            <person name="Wortman J."/>
            <person name="Nusbaum C."/>
            <person name="Birren B."/>
        </authorList>
    </citation>
    <scope>NUCLEOTIDE SEQUENCE [LARGE SCALE GENOMIC DNA]</scope>
    <source>
        <strain evidence="2">1006PhL</strain>
    </source>
</reference>
<dbReference type="VEuPathDB" id="FungiDB:HMPREF1544_05258"/>
<protein>
    <submittedName>
        <fullName evidence="1">Uncharacterized protein</fullName>
    </submittedName>
</protein>
<keyword evidence="2" id="KW-1185">Reference proteome</keyword>
<organism evidence="1 2">
    <name type="scientific">Mucor circinelloides f. circinelloides (strain 1006PhL)</name>
    <name type="common">Mucormycosis agent</name>
    <name type="synonym">Calyptromyces circinelloides</name>
    <dbReference type="NCBI Taxonomy" id="1220926"/>
    <lineage>
        <taxon>Eukaryota</taxon>
        <taxon>Fungi</taxon>
        <taxon>Fungi incertae sedis</taxon>
        <taxon>Mucoromycota</taxon>
        <taxon>Mucoromycotina</taxon>
        <taxon>Mucoromycetes</taxon>
        <taxon>Mucorales</taxon>
        <taxon>Mucorineae</taxon>
        <taxon>Mucoraceae</taxon>
        <taxon>Mucor</taxon>
    </lineage>
</organism>
<sequence length="50" mass="5795">MKTLTIEYGDCSSSMIEHFLYKLINIEKTSIDIIADDTFSVEEEIIRIPK</sequence>
<accession>S2JHH7</accession>
<dbReference type="InParanoid" id="S2JHH7"/>
<dbReference type="AlphaFoldDB" id="S2JHH7"/>
<gene>
    <name evidence="1" type="ORF">HMPREF1544_05258</name>
</gene>
<proteinExistence type="predicted"/>
<dbReference type="Proteomes" id="UP000014254">
    <property type="component" value="Unassembled WGS sequence"/>
</dbReference>